<comment type="caution">
    <text evidence="2">The sequence shown here is derived from an EMBL/GenBank/DDBJ whole genome shotgun (WGS) entry which is preliminary data.</text>
</comment>
<evidence type="ECO:0000313" key="3">
    <source>
        <dbReference type="Proteomes" id="UP000790347"/>
    </source>
</evidence>
<name>A0A922HX25_DERFA</name>
<keyword evidence="1" id="KW-0812">Transmembrane</keyword>
<reference evidence="2" key="2">
    <citation type="journal article" date="2022" name="Res Sq">
        <title>Comparative Genomics Reveals Insights into the Divergent Evolution of Astigmatic Mites and Household Pest Adaptations.</title>
        <authorList>
            <person name="Xiong Q."/>
            <person name="Wan A.T.-Y."/>
            <person name="Liu X.-Y."/>
            <person name="Fung C.S.-H."/>
            <person name="Xiao X."/>
            <person name="Malainual N."/>
            <person name="Hou J."/>
            <person name="Wang L."/>
            <person name="Wang M."/>
            <person name="Yang K."/>
            <person name="Cui Y."/>
            <person name="Leung E."/>
            <person name="Nong W."/>
            <person name="Shin S.-K."/>
            <person name="Au S."/>
            <person name="Jeong K.Y."/>
            <person name="Chew F.T."/>
            <person name="Hui J."/>
            <person name="Leung T.F."/>
            <person name="Tungtrongchitr A."/>
            <person name="Zhong N."/>
            <person name="Liu Z."/>
            <person name="Tsui S."/>
        </authorList>
    </citation>
    <scope>NUCLEOTIDE SEQUENCE</scope>
    <source>
        <strain evidence="2">Derf</strain>
        <tissue evidence="2">Whole organism</tissue>
    </source>
</reference>
<dbReference type="AlphaFoldDB" id="A0A922HX25"/>
<dbReference type="EMBL" id="ASGP02000004">
    <property type="protein sequence ID" value="KAH9511018.1"/>
    <property type="molecule type" value="Genomic_DNA"/>
</dbReference>
<evidence type="ECO:0000256" key="1">
    <source>
        <dbReference type="SAM" id="Phobius"/>
    </source>
</evidence>
<feature type="transmembrane region" description="Helical" evidence="1">
    <location>
        <begin position="73"/>
        <end position="95"/>
    </location>
</feature>
<reference evidence="2" key="1">
    <citation type="submission" date="2013-05" db="EMBL/GenBank/DDBJ databases">
        <authorList>
            <person name="Yim A.K.Y."/>
            <person name="Chan T.F."/>
            <person name="Ji K.M."/>
            <person name="Liu X.Y."/>
            <person name="Zhou J.W."/>
            <person name="Li R.Q."/>
            <person name="Yang K.Y."/>
            <person name="Li J."/>
            <person name="Li M."/>
            <person name="Law P.T.W."/>
            <person name="Wu Y.L."/>
            <person name="Cai Z.L."/>
            <person name="Qin H."/>
            <person name="Bao Y."/>
            <person name="Leung R.K.K."/>
            <person name="Ng P.K.S."/>
            <person name="Zou J."/>
            <person name="Zhong X.J."/>
            <person name="Ran P.X."/>
            <person name="Zhong N.S."/>
            <person name="Liu Z.G."/>
            <person name="Tsui S.K.W."/>
        </authorList>
    </citation>
    <scope>NUCLEOTIDE SEQUENCE</scope>
    <source>
        <strain evidence="2">Derf</strain>
        <tissue evidence="2">Whole organism</tissue>
    </source>
</reference>
<keyword evidence="1" id="KW-1133">Transmembrane helix</keyword>
<gene>
    <name evidence="2" type="ORF">DERF_009503</name>
</gene>
<protein>
    <submittedName>
        <fullName evidence="2">Uncharacterized protein</fullName>
    </submittedName>
</protein>
<dbReference type="Proteomes" id="UP000790347">
    <property type="component" value="Unassembled WGS sequence"/>
</dbReference>
<keyword evidence="3" id="KW-1185">Reference proteome</keyword>
<organism evidence="2 3">
    <name type="scientific">Dermatophagoides farinae</name>
    <name type="common">American house dust mite</name>
    <dbReference type="NCBI Taxonomy" id="6954"/>
    <lineage>
        <taxon>Eukaryota</taxon>
        <taxon>Metazoa</taxon>
        <taxon>Ecdysozoa</taxon>
        <taxon>Arthropoda</taxon>
        <taxon>Chelicerata</taxon>
        <taxon>Arachnida</taxon>
        <taxon>Acari</taxon>
        <taxon>Acariformes</taxon>
        <taxon>Sarcoptiformes</taxon>
        <taxon>Astigmata</taxon>
        <taxon>Psoroptidia</taxon>
        <taxon>Analgoidea</taxon>
        <taxon>Pyroglyphidae</taxon>
        <taxon>Dermatophagoidinae</taxon>
        <taxon>Dermatophagoides</taxon>
    </lineage>
</organism>
<proteinExistence type="predicted"/>
<accession>A0A922HX25</accession>
<keyword evidence="1" id="KW-0472">Membrane</keyword>
<sequence length="152" mass="17751">MYLLNARDIYLVLYFFLADDNYQFMVSIVHHLRKDLKFNTKLSPLKKILKWLRNFPEIVQTRIWYLHFCKINFLLSGFILWIIQLGIFPVIRGCYLDGFFLTKKMFIISKGHINYGGPIGGATANDGSNSKTSRAMNTPPAKNAQLFTRFLY</sequence>
<evidence type="ECO:0000313" key="2">
    <source>
        <dbReference type="EMBL" id="KAH9511018.1"/>
    </source>
</evidence>